<name>A0A165DY11_9BASI</name>
<gene>
    <name evidence="1" type="ORF">CALCODRAFT_37725</name>
</gene>
<accession>A0A165DY11</accession>
<reference evidence="1 2" key="1">
    <citation type="journal article" date="2016" name="Mol. Biol. Evol.">
        <title>Comparative Genomics of Early-Diverging Mushroom-Forming Fungi Provides Insights into the Origins of Lignocellulose Decay Capabilities.</title>
        <authorList>
            <person name="Nagy L.G."/>
            <person name="Riley R."/>
            <person name="Tritt A."/>
            <person name="Adam C."/>
            <person name="Daum C."/>
            <person name="Floudas D."/>
            <person name="Sun H."/>
            <person name="Yadav J.S."/>
            <person name="Pangilinan J."/>
            <person name="Larsson K.H."/>
            <person name="Matsuura K."/>
            <person name="Barry K."/>
            <person name="Labutti K."/>
            <person name="Kuo R."/>
            <person name="Ohm R.A."/>
            <person name="Bhattacharya S.S."/>
            <person name="Shirouzu T."/>
            <person name="Yoshinaga Y."/>
            <person name="Martin F.M."/>
            <person name="Grigoriev I.V."/>
            <person name="Hibbett D.S."/>
        </authorList>
    </citation>
    <scope>NUCLEOTIDE SEQUENCE [LARGE SCALE GENOMIC DNA]</scope>
    <source>
        <strain evidence="1 2">HHB12733</strain>
    </source>
</reference>
<dbReference type="InParanoid" id="A0A165DY11"/>
<sequence>MCLLRVRLTLAVLPYREELLYLRYVSPPCANTYCIDDALLLGTYGLGNIPPADISELPQIPSHRPSAQNVPHMEHILCIRTALVTADTSPLYSPCLTSGARMTWPSSDTGLIWSSADACGPHHVSVDHRSAVYIWSIIDRPFYGNTAPSATCIYAAR</sequence>
<organism evidence="1 2">
    <name type="scientific">Calocera cornea HHB12733</name>
    <dbReference type="NCBI Taxonomy" id="1353952"/>
    <lineage>
        <taxon>Eukaryota</taxon>
        <taxon>Fungi</taxon>
        <taxon>Dikarya</taxon>
        <taxon>Basidiomycota</taxon>
        <taxon>Agaricomycotina</taxon>
        <taxon>Dacrymycetes</taxon>
        <taxon>Dacrymycetales</taxon>
        <taxon>Dacrymycetaceae</taxon>
        <taxon>Calocera</taxon>
    </lineage>
</organism>
<keyword evidence="2" id="KW-1185">Reference proteome</keyword>
<dbReference type="AlphaFoldDB" id="A0A165DY11"/>
<dbReference type="EMBL" id="KV424029">
    <property type="protein sequence ID" value="KZT53773.1"/>
    <property type="molecule type" value="Genomic_DNA"/>
</dbReference>
<evidence type="ECO:0000313" key="2">
    <source>
        <dbReference type="Proteomes" id="UP000076842"/>
    </source>
</evidence>
<evidence type="ECO:0000313" key="1">
    <source>
        <dbReference type="EMBL" id="KZT53773.1"/>
    </source>
</evidence>
<protein>
    <submittedName>
        <fullName evidence="1">Uncharacterized protein</fullName>
    </submittedName>
</protein>
<proteinExistence type="predicted"/>
<dbReference type="Proteomes" id="UP000076842">
    <property type="component" value="Unassembled WGS sequence"/>
</dbReference>